<evidence type="ECO:0000259" key="11">
    <source>
        <dbReference type="PROSITE" id="PS50893"/>
    </source>
</evidence>
<dbReference type="RefSeq" id="WP_073329193.1">
    <property type="nucleotide sequence ID" value="NZ_FQTT01000009.1"/>
</dbReference>
<evidence type="ECO:0000256" key="1">
    <source>
        <dbReference type="ARBA" id="ARBA00004202"/>
    </source>
</evidence>
<dbReference type="OrthoDB" id="9802264at2"/>
<accession>A0A1M4RYS2</accession>
<keyword evidence="5" id="KW-0547">Nucleotide-binding</keyword>
<dbReference type="InterPro" id="IPR003593">
    <property type="entry name" value="AAA+_ATPase"/>
</dbReference>
<evidence type="ECO:0000256" key="5">
    <source>
        <dbReference type="ARBA" id="ARBA00022741"/>
    </source>
</evidence>
<reference evidence="13" key="1">
    <citation type="submission" date="2016-09" db="EMBL/GenBank/DDBJ databases">
        <authorList>
            <person name="Strepis N."/>
        </authorList>
    </citation>
    <scope>NUCLEOTIDE SEQUENCE [LARGE SCALE GENOMIC DNA]</scope>
</reference>
<dbReference type="PANTHER" id="PTHR43166">
    <property type="entry name" value="AMINO ACID IMPORT ATP-BINDING PROTEIN"/>
    <property type="match status" value="1"/>
</dbReference>
<feature type="domain" description="ABC transporter" evidence="11">
    <location>
        <begin position="6"/>
        <end position="240"/>
    </location>
</feature>
<keyword evidence="3" id="KW-0813">Transport</keyword>
<evidence type="ECO:0000256" key="9">
    <source>
        <dbReference type="ARBA" id="ARBA00038850"/>
    </source>
</evidence>
<dbReference type="PROSITE" id="PS50893">
    <property type="entry name" value="ABC_TRANSPORTER_2"/>
    <property type="match status" value="1"/>
</dbReference>
<dbReference type="Proteomes" id="UP000184291">
    <property type="component" value="Unassembled WGS sequence"/>
</dbReference>
<dbReference type="Gene3D" id="3.40.50.300">
    <property type="entry name" value="P-loop containing nucleotide triphosphate hydrolases"/>
    <property type="match status" value="1"/>
</dbReference>
<comment type="subcellular location">
    <subcellularLocation>
        <location evidence="1">Cell membrane</location>
        <topology evidence="1">Peripheral membrane protein</topology>
    </subcellularLocation>
</comment>
<sequence>MSEPILTIRNLRKSFGELSVLKGIDLTVVRGEVVSIIGASGSGKSTLLRCVNLLEEPDGGSVLFDGEDLSDPRTDLRALRERIGMVFQGFNLFQHKTVLENCMLPLTTVRRMKRAEAQQVAEQELERVGMYEFRDAHVDEISGGQAQRAAIARALCMRPEIMLFDEPTSALDPEKVGEVLNVIKALADSGMTMLIVTHEMQFADDVSDRVVFMDAGVICEEGPPSVVFRNPRQPRTKEFLSRYHLRS</sequence>
<dbReference type="Pfam" id="PF00005">
    <property type="entry name" value="ABC_tran"/>
    <property type="match status" value="1"/>
</dbReference>
<dbReference type="AlphaFoldDB" id="A0A1M4RYS2"/>
<dbReference type="InterPro" id="IPR017871">
    <property type="entry name" value="ABC_transporter-like_CS"/>
</dbReference>
<dbReference type="GO" id="GO:0005886">
    <property type="term" value="C:plasma membrane"/>
    <property type="evidence" value="ECO:0007669"/>
    <property type="project" value="UniProtKB-SubCell"/>
</dbReference>
<name>A0A1M4RYS2_9ACTO</name>
<dbReference type="InterPro" id="IPR030679">
    <property type="entry name" value="ABC_ATPase_HisP-typ"/>
</dbReference>
<dbReference type="SMART" id="SM00382">
    <property type="entry name" value="AAA"/>
    <property type="match status" value="1"/>
</dbReference>
<evidence type="ECO:0000256" key="2">
    <source>
        <dbReference type="ARBA" id="ARBA00005417"/>
    </source>
</evidence>
<evidence type="ECO:0000313" key="13">
    <source>
        <dbReference type="Proteomes" id="UP000184291"/>
    </source>
</evidence>
<keyword evidence="6" id="KW-0067">ATP-binding</keyword>
<dbReference type="EMBL" id="FQTT01000009">
    <property type="protein sequence ID" value="SHE25092.1"/>
    <property type="molecule type" value="Genomic_DNA"/>
</dbReference>
<gene>
    <name evidence="12" type="ORF">ACGLYG10_1304</name>
</gene>
<dbReference type="PANTHER" id="PTHR43166:SF9">
    <property type="entry name" value="GLUTAMATE_ASPARTATE IMPORT ATP-BINDING PROTEIN GLTL"/>
    <property type="match status" value="1"/>
</dbReference>
<evidence type="ECO:0000256" key="7">
    <source>
        <dbReference type="ARBA" id="ARBA00022970"/>
    </source>
</evidence>
<dbReference type="GO" id="GO:0015426">
    <property type="term" value="F:ATPase-coupled polar amino acid-transporter activity"/>
    <property type="evidence" value="ECO:0007669"/>
    <property type="project" value="UniProtKB-EC"/>
</dbReference>
<evidence type="ECO:0000256" key="6">
    <source>
        <dbReference type="ARBA" id="ARBA00022840"/>
    </source>
</evidence>
<dbReference type="InterPro" id="IPR027417">
    <property type="entry name" value="P-loop_NTPase"/>
</dbReference>
<keyword evidence="13" id="KW-1185">Reference proteome</keyword>
<dbReference type="FunFam" id="3.40.50.300:FF:000020">
    <property type="entry name" value="Amino acid ABC transporter ATP-binding component"/>
    <property type="match status" value="1"/>
</dbReference>
<proteinExistence type="inferred from homology"/>
<dbReference type="SUPFAM" id="SSF52540">
    <property type="entry name" value="P-loop containing nucleoside triphosphate hydrolases"/>
    <property type="match status" value="1"/>
</dbReference>
<dbReference type="InterPro" id="IPR003439">
    <property type="entry name" value="ABC_transporter-like_ATP-bd"/>
</dbReference>
<protein>
    <recommendedName>
        <fullName evidence="9">ABC-type polar-amino-acid transporter</fullName>
        <ecNumber evidence="9">7.4.2.1</ecNumber>
    </recommendedName>
</protein>
<dbReference type="InterPro" id="IPR050086">
    <property type="entry name" value="MetN_ABC_transporter-like"/>
</dbReference>
<evidence type="ECO:0000313" key="12">
    <source>
        <dbReference type="EMBL" id="SHE25092.1"/>
    </source>
</evidence>
<keyword evidence="7" id="KW-0029">Amino-acid transport</keyword>
<comment type="catalytic activity">
    <reaction evidence="10">
        <text>a polar amino acid(out) + ATP + H2O = a polar amino acid(in) + ADP + phosphate + H(+)</text>
        <dbReference type="Rhea" id="RHEA:14673"/>
        <dbReference type="ChEBI" id="CHEBI:15377"/>
        <dbReference type="ChEBI" id="CHEBI:15378"/>
        <dbReference type="ChEBI" id="CHEBI:30616"/>
        <dbReference type="ChEBI" id="CHEBI:43474"/>
        <dbReference type="ChEBI" id="CHEBI:62031"/>
        <dbReference type="ChEBI" id="CHEBI:456216"/>
        <dbReference type="EC" id="7.4.2.1"/>
    </reaction>
    <physiologicalReaction direction="left-to-right" evidence="10">
        <dbReference type="Rhea" id="RHEA:14674"/>
    </physiologicalReaction>
</comment>
<dbReference type="CDD" id="cd03262">
    <property type="entry name" value="ABC_HisP_GlnQ"/>
    <property type="match status" value="1"/>
</dbReference>
<dbReference type="PROSITE" id="PS00211">
    <property type="entry name" value="ABC_TRANSPORTER_1"/>
    <property type="match status" value="1"/>
</dbReference>
<dbReference type="EC" id="7.4.2.1" evidence="9"/>
<dbReference type="STRING" id="1892869.ACGLYG10_1304"/>
<keyword evidence="4" id="KW-1003">Cell membrane</keyword>
<keyword evidence="8" id="KW-0472">Membrane</keyword>
<dbReference type="GO" id="GO:0005524">
    <property type="term" value="F:ATP binding"/>
    <property type="evidence" value="ECO:0007669"/>
    <property type="project" value="UniProtKB-KW"/>
</dbReference>
<evidence type="ECO:0000256" key="10">
    <source>
        <dbReference type="ARBA" id="ARBA00047624"/>
    </source>
</evidence>
<dbReference type="PIRSF" id="PIRSF039085">
    <property type="entry name" value="ABC_ATPase_HisP"/>
    <property type="match status" value="1"/>
</dbReference>
<evidence type="ECO:0000256" key="8">
    <source>
        <dbReference type="ARBA" id="ARBA00023136"/>
    </source>
</evidence>
<evidence type="ECO:0000256" key="4">
    <source>
        <dbReference type="ARBA" id="ARBA00022475"/>
    </source>
</evidence>
<comment type="similarity">
    <text evidence="2">Belongs to the ABC transporter superfamily.</text>
</comment>
<organism evidence="12 13">
    <name type="scientific">Actinomyces glycerinitolerans</name>
    <dbReference type="NCBI Taxonomy" id="1892869"/>
    <lineage>
        <taxon>Bacteria</taxon>
        <taxon>Bacillati</taxon>
        <taxon>Actinomycetota</taxon>
        <taxon>Actinomycetes</taxon>
        <taxon>Actinomycetales</taxon>
        <taxon>Actinomycetaceae</taxon>
        <taxon>Actinomyces</taxon>
    </lineage>
</organism>
<dbReference type="GO" id="GO:0016887">
    <property type="term" value="F:ATP hydrolysis activity"/>
    <property type="evidence" value="ECO:0007669"/>
    <property type="project" value="InterPro"/>
</dbReference>
<evidence type="ECO:0000256" key="3">
    <source>
        <dbReference type="ARBA" id="ARBA00022448"/>
    </source>
</evidence>